<evidence type="ECO:0000256" key="5">
    <source>
        <dbReference type="ARBA" id="ARBA00022692"/>
    </source>
</evidence>
<evidence type="ECO:0000256" key="10">
    <source>
        <dbReference type="ARBA" id="ARBA00024202"/>
    </source>
</evidence>
<keyword evidence="2 12" id="KW-0813">Transport</keyword>
<feature type="transmembrane region" description="Helical" evidence="12">
    <location>
        <begin position="112"/>
        <end position="130"/>
    </location>
</feature>
<dbReference type="InterPro" id="IPR050366">
    <property type="entry name" value="BP-dependent_transpt_permease"/>
</dbReference>
<dbReference type="Pfam" id="PF12911">
    <property type="entry name" value="OppC_N"/>
    <property type="match status" value="1"/>
</dbReference>
<comment type="subcellular location">
    <subcellularLocation>
        <location evidence="1">Cell inner membrane</location>
        <topology evidence="1">Multi-pass membrane protein</topology>
    </subcellularLocation>
    <subcellularLocation>
        <location evidence="12">Cell membrane</location>
        <topology evidence="12">Multi-pass membrane protein</topology>
    </subcellularLocation>
</comment>
<name>A0ABP6R7A0_9MICC</name>
<dbReference type="EMBL" id="BAAAYG010000002">
    <property type="protein sequence ID" value="GAA3279901.1"/>
    <property type="molecule type" value="Genomic_DNA"/>
</dbReference>
<dbReference type="SUPFAM" id="SSF161098">
    <property type="entry name" value="MetI-like"/>
    <property type="match status" value="1"/>
</dbReference>
<dbReference type="PROSITE" id="PS50928">
    <property type="entry name" value="ABC_TM1"/>
    <property type="match status" value="1"/>
</dbReference>
<evidence type="ECO:0000256" key="6">
    <source>
        <dbReference type="ARBA" id="ARBA00022856"/>
    </source>
</evidence>
<keyword evidence="4" id="KW-0997">Cell inner membrane</keyword>
<evidence type="ECO:0000256" key="1">
    <source>
        <dbReference type="ARBA" id="ARBA00004429"/>
    </source>
</evidence>
<dbReference type="Pfam" id="PF00528">
    <property type="entry name" value="BPD_transp_1"/>
    <property type="match status" value="1"/>
</dbReference>
<evidence type="ECO:0000259" key="13">
    <source>
        <dbReference type="PROSITE" id="PS50928"/>
    </source>
</evidence>
<dbReference type="PANTHER" id="PTHR43386">
    <property type="entry name" value="OLIGOPEPTIDE TRANSPORT SYSTEM PERMEASE PROTEIN APPC"/>
    <property type="match status" value="1"/>
</dbReference>
<keyword evidence="3" id="KW-1003">Cell membrane</keyword>
<sequence length="283" mass="30545">MSKTKLYARRFMRNKSAVAGLTVFGLIVAFALIGPFFQKYDHIELDFLALSEGPSSDHWFGTNSGGNDLFAQVVFGLQRSLMIALAVSTGATVLAALVGASAAYFGGNVEKVLVGFIHFLMATPTFLIVAMMSEDSGGDWRVISLVLIFMTWFFLARTIWTLSLSLREREFITASRYMGVPGGLIVLRHMVPNIASLLIVNWTLGVIQAVQMETALSFLGFGVKLPDVSLGSLIRVGADTITSSPWLFYFPAAVLTLLTVSLALISDGLRDAFDPTSGAGGRA</sequence>
<keyword evidence="8 12" id="KW-1133">Transmembrane helix</keyword>
<dbReference type="CDD" id="cd06261">
    <property type="entry name" value="TM_PBP2"/>
    <property type="match status" value="1"/>
</dbReference>
<accession>A0ABP6R7A0</accession>
<evidence type="ECO:0000256" key="12">
    <source>
        <dbReference type="RuleBase" id="RU363032"/>
    </source>
</evidence>
<evidence type="ECO:0000256" key="9">
    <source>
        <dbReference type="ARBA" id="ARBA00023136"/>
    </source>
</evidence>
<gene>
    <name evidence="14" type="ORF">GCM10020260_03490</name>
</gene>
<evidence type="ECO:0000256" key="3">
    <source>
        <dbReference type="ARBA" id="ARBA00022475"/>
    </source>
</evidence>
<feature type="domain" description="ABC transmembrane type-1" evidence="13">
    <location>
        <begin position="81"/>
        <end position="266"/>
    </location>
</feature>
<evidence type="ECO:0000313" key="14">
    <source>
        <dbReference type="EMBL" id="GAA3279901.1"/>
    </source>
</evidence>
<dbReference type="Proteomes" id="UP001501736">
    <property type="component" value="Unassembled WGS sequence"/>
</dbReference>
<evidence type="ECO:0000256" key="4">
    <source>
        <dbReference type="ARBA" id="ARBA00022519"/>
    </source>
</evidence>
<dbReference type="RefSeq" id="WP_344717518.1">
    <property type="nucleotide sequence ID" value="NZ_BAAAYG010000002.1"/>
</dbReference>
<evidence type="ECO:0000256" key="7">
    <source>
        <dbReference type="ARBA" id="ARBA00022927"/>
    </source>
</evidence>
<keyword evidence="15" id="KW-1185">Reference proteome</keyword>
<keyword evidence="6" id="KW-0571">Peptide transport</keyword>
<proteinExistence type="inferred from homology"/>
<feature type="transmembrane region" description="Helical" evidence="12">
    <location>
        <begin position="81"/>
        <end position="105"/>
    </location>
</feature>
<evidence type="ECO:0000256" key="8">
    <source>
        <dbReference type="ARBA" id="ARBA00022989"/>
    </source>
</evidence>
<protein>
    <recommendedName>
        <fullName evidence="11">Oligopeptide transport system permease protein OppC</fullName>
    </recommendedName>
</protein>
<keyword evidence="5 12" id="KW-0812">Transmembrane</keyword>
<reference evidence="15" key="1">
    <citation type="journal article" date="2019" name="Int. J. Syst. Evol. Microbiol.">
        <title>The Global Catalogue of Microorganisms (GCM) 10K type strain sequencing project: providing services to taxonomists for standard genome sequencing and annotation.</title>
        <authorList>
            <consortium name="The Broad Institute Genomics Platform"/>
            <consortium name="The Broad Institute Genome Sequencing Center for Infectious Disease"/>
            <person name="Wu L."/>
            <person name="Ma J."/>
        </authorList>
    </citation>
    <scope>NUCLEOTIDE SEQUENCE [LARGE SCALE GENOMIC DNA]</scope>
    <source>
        <strain evidence="15">JCM 11483</strain>
    </source>
</reference>
<dbReference type="InterPro" id="IPR000515">
    <property type="entry name" value="MetI-like"/>
</dbReference>
<evidence type="ECO:0000256" key="11">
    <source>
        <dbReference type="ARBA" id="ARBA00072251"/>
    </source>
</evidence>
<comment type="similarity">
    <text evidence="10">Belongs to the binding-protein-dependent transport system permease family. OppBC subfamily.</text>
</comment>
<keyword evidence="9 12" id="KW-0472">Membrane</keyword>
<comment type="caution">
    <text evidence="14">The sequence shown here is derived from an EMBL/GenBank/DDBJ whole genome shotgun (WGS) entry which is preliminary data.</text>
</comment>
<dbReference type="InterPro" id="IPR035906">
    <property type="entry name" value="MetI-like_sf"/>
</dbReference>
<feature type="transmembrane region" description="Helical" evidence="12">
    <location>
        <begin position="142"/>
        <end position="164"/>
    </location>
</feature>
<evidence type="ECO:0000313" key="15">
    <source>
        <dbReference type="Proteomes" id="UP001501736"/>
    </source>
</evidence>
<dbReference type="PANTHER" id="PTHR43386:SF2">
    <property type="entry name" value="OLIGOPEPTIDE TRANSPORT SYSTEM PERMEASE PROTEIN OPPC"/>
    <property type="match status" value="1"/>
</dbReference>
<dbReference type="Gene3D" id="1.10.3720.10">
    <property type="entry name" value="MetI-like"/>
    <property type="match status" value="1"/>
</dbReference>
<feature type="transmembrane region" description="Helical" evidence="12">
    <location>
        <begin position="185"/>
        <end position="210"/>
    </location>
</feature>
<feature type="transmembrane region" description="Helical" evidence="12">
    <location>
        <begin position="246"/>
        <end position="265"/>
    </location>
</feature>
<dbReference type="InterPro" id="IPR025966">
    <property type="entry name" value="OppC_N"/>
</dbReference>
<organism evidence="14 15">
    <name type="scientific">Nesterenkonia halobia</name>
    <dbReference type="NCBI Taxonomy" id="37922"/>
    <lineage>
        <taxon>Bacteria</taxon>
        <taxon>Bacillati</taxon>
        <taxon>Actinomycetota</taxon>
        <taxon>Actinomycetes</taxon>
        <taxon>Micrococcales</taxon>
        <taxon>Micrococcaceae</taxon>
        <taxon>Nesterenkonia</taxon>
    </lineage>
</organism>
<evidence type="ECO:0000256" key="2">
    <source>
        <dbReference type="ARBA" id="ARBA00022448"/>
    </source>
</evidence>
<keyword evidence="7" id="KW-0653">Protein transport</keyword>